<dbReference type="InterPro" id="IPR036796">
    <property type="entry name" value="Ribosomal_uL11_N_sf"/>
</dbReference>
<keyword evidence="3 6" id="KW-0687">Ribonucleoprotein</keyword>
<sequence length="164" mass="17870">MGPKLDPNQVVEVIIKLVGGELGGASSLGPKLGPYGVPPKKVGEEIMKLTQAFKGYKVHVKLRIQNRQATVEVVPTAPALILKALKEPPRDRKKVKNVKHNGNITFEQVLEIARTMRHKSLAREFKGTVKEILGTCLSIGCTVEGVSPKVMTERINSGEVIAEK</sequence>
<dbReference type="PROSITE" id="PS00359">
    <property type="entry name" value="RIBOSOMAL_L11"/>
    <property type="match status" value="1"/>
</dbReference>
<feature type="domain" description="Large ribosomal subunit protein uL11 N-terminal" evidence="8">
    <location>
        <begin position="15"/>
        <end position="69"/>
    </location>
</feature>
<dbReference type="InterPro" id="IPR036769">
    <property type="entry name" value="Ribosomal_uL11_C_sf"/>
</dbReference>
<dbReference type="GO" id="GO:0006412">
    <property type="term" value="P:translation"/>
    <property type="evidence" value="ECO:0007669"/>
    <property type="project" value="InterPro"/>
</dbReference>
<proteinExistence type="inferred from homology"/>
<dbReference type="EMBL" id="JWZT01004123">
    <property type="protein sequence ID" value="KII64693.1"/>
    <property type="molecule type" value="Genomic_DNA"/>
</dbReference>
<reference evidence="9 10" key="1">
    <citation type="journal article" date="2014" name="Genome Biol. Evol.">
        <title>The genome of the myxosporean Thelohanellus kitauei shows adaptations to nutrient acquisition within its fish host.</title>
        <authorList>
            <person name="Yang Y."/>
            <person name="Xiong J."/>
            <person name="Zhou Z."/>
            <person name="Huo F."/>
            <person name="Miao W."/>
            <person name="Ran C."/>
            <person name="Liu Y."/>
            <person name="Zhang J."/>
            <person name="Feng J."/>
            <person name="Wang M."/>
            <person name="Wang M."/>
            <person name="Wang L."/>
            <person name="Yao B."/>
        </authorList>
    </citation>
    <scope>NUCLEOTIDE SEQUENCE [LARGE SCALE GENOMIC DNA]</scope>
    <source>
        <strain evidence="9">Wuqing</strain>
    </source>
</reference>
<evidence type="ECO:0000256" key="2">
    <source>
        <dbReference type="ARBA" id="ARBA00022980"/>
    </source>
</evidence>
<dbReference type="InterPro" id="IPR020785">
    <property type="entry name" value="Ribosomal_uL11_CS"/>
</dbReference>
<dbReference type="OMA" id="VILEESC"/>
<evidence type="ECO:0000256" key="6">
    <source>
        <dbReference type="RuleBase" id="RU003978"/>
    </source>
</evidence>
<dbReference type="SMART" id="SM00649">
    <property type="entry name" value="RL11"/>
    <property type="match status" value="1"/>
</dbReference>
<dbReference type="GO" id="GO:0003735">
    <property type="term" value="F:structural constituent of ribosome"/>
    <property type="evidence" value="ECO:0007669"/>
    <property type="project" value="InterPro"/>
</dbReference>
<dbReference type="Proteomes" id="UP000031668">
    <property type="component" value="Unassembled WGS sequence"/>
</dbReference>
<evidence type="ECO:0000256" key="5">
    <source>
        <dbReference type="ARBA" id="ARBA00035320"/>
    </source>
</evidence>
<dbReference type="Pfam" id="PF03946">
    <property type="entry name" value="Ribosomal_L11_N"/>
    <property type="match status" value="1"/>
</dbReference>
<dbReference type="FunFam" id="1.10.10.250:FF:000002">
    <property type="entry name" value="60S ribosomal protein L12"/>
    <property type="match status" value="1"/>
</dbReference>
<dbReference type="Gene3D" id="1.10.10.250">
    <property type="entry name" value="Ribosomal protein L11, C-terminal domain"/>
    <property type="match status" value="1"/>
</dbReference>
<keyword evidence="2 6" id="KW-0689">Ribosomal protein</keyword>
<evidence type="ECO:0000256" key="3">
    <source>
        <dbReference type="ARBA" id="ARBA00023274"/>
    </source>
</evidence>
<evidence type="ECO:0000259" key="7">
    <source>
        <dbReference type="Pfam" id="PF00298"/>
    </source>
</evidence>
<evidence type="ECO:0000313" key="10">
    <source>
        <dbReference type="Proteomes" id="UP000031668"/>
    </source>
</evidence>
<evidence type="ECO:0000256" key="4">
    <source>
        <dbReference type="ARBA" id="ARBA00035203"/>
    </source>
</evidence>
<dbReference type="PANTHER" id="PTHR11661:SF2">
    <property type="entry name" value="LARGE RIBOSOMAL SUBUNIT PROTEIN UL11"/>
    <property type="match status" value="1"/>
</dbReference>
<dbReference type="Pfam" id="PF00298">
    <property type="entry name" value="Ribosomal_L11"/>
    <property type="match status" value="1"/>
</dbReference>
<keyword evidence="10" id="KW-1185">Reference proteome</keyword>
<dbReference type="Gene3D" id="3.30.1550.10">
    <property type="entry name" value="Ribosomal protein L11/L12, N-terminal domain"/>
    <property type="match status" value="1"/>
</dbReference>
<dbReference type="OrthoDB" id="1478556at2759"/>
<dbReference type="AlphaFoldDB" id="A0A0C2J6D1"/>
<dbReference type="HAMAP" id="MF_00736">
    <property type="entry name" value="Ribosomal_uL11"/>
    <property type="match status" value="1"/>
</dbReference>
<comment type="similarity">
    <text evidence="1 6">Belongs to the universal ribosomal protein uL11 family.</text>
</comment>
<dbReference type="GO" id="GO:0022625">
    <property type="term" value="C:cytosolic large ribosomal subunit"/>
    <property type="evidence" value="ECO:0007669"/>
    <property type="project" value="TreeGrafter"/>
</dbReference>
<protein>
    <recommendedName>
        <fullName evidence="4">Large ribosomal subunit protein uL11</fullName>
    </recommendedName>
    <alternativeName>
        <fullName evidence="5">60S ribosomal protein L12</fullName>
    </alternativeName>
</protein>
<evidence type="ECO:0000313" key="9">
    <source>
        <dbReference type="EMBL" id="KII64693.1"/>
    </source>
</evidence>
<evidence type="ECO:0000259" key="8">
    <source>
        <dbReference type="Pfam" id="PF03946"/>
    </source>
</evidence>
<feature type="domain" description="Large ribosomal subunit protein uL11 C-terminal" evidence="7">
    <location>
        <begin position="74"/>
        <end position="143"/>
    </location>
</feature>
<organism evidence="9 10">
    <name type="scientific">Thelohanellus kitauei</name>
    <name type="common">Myxosporean</name>
    <dbReference type="NCBI Taxonomy" id="669202"/>
    <lineage>
        <taxon>Eukaryota</taxon>
        <taxon>Metazoa</taxon>
        <taxon>Cnidaria</taxon>
        <taxon>Myxozoa</taxon>
        <taxon>Myxosporea</taxon>
        <taxon>Bivalvulida</taxon>
        <taxon>Platysporina</taxon>
        <taxon>Myxobolidae</taxon>
        <taxon>Thelohanellus</taxon>
    </lineage>
</organism>
<dbReference type="InterPro" id="IPR000911">
    <property type="entry name" value="Ribosomal_uL11"/>
</dbReference>
<evidence type="ECO:0000256" key="1">
    <source>
        <dbReference type="ARBA" id="ARBA00010537"/>
    </source>
</evidence>
<name>A0A0C2J6D1_THEKT</name>
<accession>A0A0C2J6D1</accession>
<dbReference type="CDD" id="cd00349">
    <property type="entry name" value="Ribosomal_L11"/>
    <property type="match status" value="1"/>
</dbReference>
<dbReference type="PANTHER" id="PTHR11661">
    <property type="entry name" value="60S RIBOSOMAL PROTEIN L12"/>
    <property type="match status" value="1"/>
</dbReference>
<dbReference type="SUPFAM" id="SSF54747">
    <property type="entry name" value="Ribosomal L11/L12e N-terminal domain"/>
    <property type="match status" value="1"/>
</dbReference>
<dbReference type="SUPFAM" id="SSF46906">
    <property type="entry name" value="Ribosomal protein L11, C-terminal domain"/>
    <property type="match status" value="1"/>
</dbReference>
<dbReference type="FunFam" id="3.30.1550.10:FF:000011">
    <property type="entry name" value="LSU ribosomal protein L11P"/>
    <property type="match status" value="1"/>
</dbReference>
<dbReference type="InterPro" id="IPR020784">
    <property type="entry name" value="Ribosomal_uL11_N"/>
</dbReference>
<gene>
    <name evidence="9" type="ORF">RF11_05483</name>
</gene>
<dbReference type="GO" id="GO:0070180">
    <property type="term" value="F:large ribosomal subunit rRNA binding"/>
    <property type="evidence" value="ECO:0007669"/>
    <property type="project" value="TreeGrafter"/>
</dbReference>
<dbReference type="InterPro" id="IPR020783">
    <property type="entry name" value="Ribosomal_uL11_C"/>
</dbReference>
<comment type="caution">
    <text evidence="9">The sequence shown here is derived from an EMBL/GenBank/DDBJ whole genome shotgun (WGS) entry which is preliminary data.</text>
</comment>